<dbReference type="EMBL" id="ANKC01000580">
    <property type="protein sequence ID" value="EPC75826.1"/>
    <property type="molecule type" value="Genomic_DNA"/>
</dbReference>
<reference evidence="2 3" key="1">
    <citation type="journal article" date="2013" name="PLoS ONE">
        <title>Lactobacillus paracasei comparative genomics: towards species pan-genome definition and exploitation of diversity.</title>
        <authorList>
            <person name="Smokvina T."/>
            <person name="Wels M."/>
            <person name="Polka J."/>
            <person name="Chervaux C."/>
            <person name="Brisse S."/>
            <person name="Boekhorst J."/>
            <person name="van Hylckama Vlieg J.E."/>
            <person name="Siezen R.J."/>
        </authorList>
    </citation>
    <scope>NUCLEOTIDE SEQUENCE [LARGE SCALE GENOMIC DNA]</scope>
    <source>
        <strain evidence="2 3">Lpp126</strain>
    </source>
</reference>
<keyword evidence="1" id="KW-1133">Transmembrane helix</keyword>
<sequence>MRAFLIWFGKVVQNKEKGCVMKFGEQLAALFVGLFVGEVIILAVIHTFRRQWRA</sequence>
<comment type="caution">
    <text evidence="2">The sequence shown here is derived from an EMBL/GenBank/DDBJ whole genome shotgun (WGS) entry which is preliminary data.</text>
</comment>
<gene>
    <name evidence="2" type="ORF">Lpp126_08177</name>
</gene>
<protein>
    <submittedName>
        <fullName evidence="2">Uncharacterized protein</fullName>
    </submittedName>
</protein>
<proteinExistence type="predicted"/>
<feature type="transmembrane region" description="Helical" evidence="1">
    <location>
        <begin position="27"/>
        <end position="48"/>
    </location>
</feature>
<accession>S2RWE3</accession>
<evidence type="ECO:0000313" key="2">
    <source>
        <dbReference type="EMBL" id="EPC75826.1"/>
    </source>
</evidence>
<dbReference type="Proteomes" id="UP000014243">
    <property type="component" value="Unassembled WGS sequence"/>
</dbReference>
<dbReference type="AlphaFoldDB" id="S2RWE3"/>
<evidence type="ECO:0000313" key="3">
    <source>
        <dbReference type="Proteomes" id="UP000014243"/>
    </source>
</evidence>
<organism evidence="2 3">
    <name type="scientific">Lacticaseibacillus paracasei subsp. paracasei Lpp126</name>
    <dbReference type="NCBI Taxonomy" id="1256206"/>
    <lineage>
        <taxon>Bacteria</taxon>
        <taxon>Bacillati</taxon>
        <taxon>Bacillota</taxon>
        <taxon>Bacilli</taxon>
        <taxon>Lactobacillales</taxon>
        <taxon>Lactobacillaceae</taxon>
        <taxon>Lacticaseibacillus</taxon>
    </lineage>
</organism>
<dbReference type="PATRIC" id="fig|1256206.3.peg.1250"/>
<name>S2RWE3_LACPA</name>
<evidence type="ECO:0000256" key="1">
    <source>
        <dbReference type="SAM" id="Phobius"/>
    </source>
</evidence>
<keyword evidence="1" id="KW-0812">Transmembrane</keyword>
<keyword evidence="1" id="KW-0472">Membrane</keyword>